<organism evidence="1">
    <name type="scientific">uncultured Caudovirales phage</name>
    <dbReference type="NCBI Taxonomy" id="2100421"/>
    <lineage>
        <taxon>Viruses</taxon>
        <taxon>Duplodnaviria</taxon>
        <taxon>Heunggongvirae</taxon>
        <taxon>Uroviricota</taxon>
        <taxon>Caudoviricetes</taxon>
        <taxon>Peduoviridae</taxon>
        <taxon>Maltschvirus</taxon>
        <taxon>Maltschvirus maltsch</taxon>
    </lineage>
</organism>
<name>A0A6J5QY68_9CAUD</name>
<dbReference type="EMBL" id="LR797105">
    <property type="protein sequence ID" value="CAB4187376.1"/>
    <property type="molecule type" value="Genomic_DNA"/>
</dbReference>
<sequence length="83" mass="9510">MINDPQDLWNRCDWIAPANLKHPGLCDFVRTVIDIADSQRFMLWDHERYALLSVADELVGMMERRLEEDAVAEAESYLQGGAS</sequence>
<evidence type="ECO:0000313" key="1">
    <source>
        <dbReference type="EMBL" id="CAB4187376.1"/>
    </source>
</evidence>
<accession>A0A6J5QY68</accession>
<gene>
    <name evidence="1" type="ORF">UFOVP1158_14</name>
</gene>
<proteinExistence type="predicted"/>
<reference evidence="1" key="1">
    <citation type="submission" date="2020-05" db="EMBL/GenBank/DDBJ databases">
        <authorList>
            <person name="Chiriac C."/>
            <person name="Salcher M."/>
            <person name="Ghai R."/>
            <person name="Kavagutti S V."/>
        </authorList>
    </citation>
    <scope>NUCLEOTIDE SEQUENCE</scope>
</reference>
<protein>
    <submittedName>
        <fullName evidence="1">Uncharacterized protein</fullName>
    </submittedName>
</protein>